<feature type="transmembrane region" description="Helical" evidence="1">
    <location>
        <begin position="91"/>
        <end position="113"/>
    </location>
</feature>
<keyword evidence="1" id="KW-0472">Membrane</keyword>
<dbReference type="EMBL" id="JABXXO010000001">
    <property type="protein sequence ID" value="KAF7785224.1"/>
    <property type="molecule type" value="Genomic_DNA"/>
</dbReference>
<gene>
    <name evidence="3" type="ORF">Agabi119p4_1389</name>
</gene>
<dbReference type="Proteomes" id="UP000629468">
    <property type="component" value="Unassembled WGS sequence"/>
</dbReference>
<evidence type="ECO:0000313" key="4">
    <source>
        <dbReference type="Proteomes" id="UP000629468"/>
    </source>
</evidence>
<dbReference type="InterPro" id="IPR045338">
    <property type="entry name" value="DUF6535"/>
</dbReference>
<keyword evidence="1" id="KW-1133">Transmembrane helix</keyword>
<proteinExistence type="predicted"/>
<sequence length="705" mass="79545">MEPLRRAFSTVIDNSPLSSHEKKTHRRNEFGSYASRQKRAAFTREHWTCQNESYRFPIDESPKDPWERCYEVVDQADEELYKELKDEISGLLVVASLFLGIVTAFSTMTLGWIRVDDRKVSTALLGDIVTLLNNTDARGTIPPRDVTNLNFVPRNSDIVVNQMWFLSMTLSLSAVVAGTLCLQWLSAFRRKELKQRPFIDALALRQLRFEGLMGWGVPQVPAFLLLTVQGSLVLFAIGLIYLLWSVDNRVAIPVVLVGGAAAIFLTITAIMPLLQSAIGWIFPSTLIVPQCPYKSPVSWILHRGCILLSIIVTFPFCPPPYLDKPKVPRSNSHSWLHKLSNWRSGQIDILKDYTWQTFDDLWRRQRERWGPQQSKTPKSKFSYYLVNGLASAMDKLVFQPNAVHIIHTCLQDFHGTSGEEETFEHLFGKGTPKVKQALSEYNAIVKEVVGEKSEPRLSASHKENLRRDFLNAYALQHFVSQNPKLHQALLPHRVELYTRIKNSSRHLDPLPQGAKDSATRAKPKCVGASIECPIRCPADVEALSSELQYQFLNLADWLMQTDKYGESDHSSVGHVLDAGRKRKTLSDADADADEPSWEDRVKNVLKMIEKYLTEKSHHGMEPSSGNTTACEIAGENGPLLERGQVDQSFISCLRRSDSPSDQESCPDVSFSTVLAKLHATVQAKFNDHHLTNCADPHSHHQLSPV</sequence>
<keyword evidence="1" id="KW-0812">Transmembrane</keyword>
<name>A0A8H7FCQ2_AGABI</name>
<organism evidence="3 4">
    <name type="scientific">Agaricus bisporus var. burnettii</name>
    <dbReference type="NCBI Taxonomy" id="192524"/>
    <lineage>
        <taxon>Eukaryota</taxon>
        <taxon>Fungi</taxon>
        <taxon>Dikarya</taxon>
        <taxon>Basidiomycota</taxon>
        <taxon>Agaricomycotina</taxon>
        <taxon>Agaricomycetes</taxon>
        <taxon>Agaricomycetidae</taxon>
        <taxon>Agaricales</taxon>
        <taxon>Agaricineae</taxon>
        <taxon>Agaricaceae</taxon>
        <taxon>Agaricus</taxon>
    </lineage>
</organism>
<feature type="domain" description="DUF6535" evidence="2">
    <location>
        <begin position="66"/>
        <end position="245"/>
    </location>
</feature>
<comment type="caution">
    <text evidence="3">The sequence shown here is derived from an EMBL/GenBank/DDBJ whole genome shotgun (WGS) entry which is preliminary data.</text>
</comment>
<evidence type="ECO:0000259" key="2">
    <source>
        <dbReference type="Pfam" id="PF20153"/>
    </source>
</evidence>
<dbReference type="Pfam" id="PF20153">
    <property type="entry name" value="DUF6535"/>
    <property type="match status" value="1"/>
</dbReference>
<feature type="transmembrane region" description="Helical" evidence="1">
    <location>
        <begin position="163"/>
        <end position="185"/>
    </location>
</feature>
<accession>A0A8H7FCQ2</accession>
<feature type="transmembrane region" description="Helical" evidence="1">
    <location>
        <begin position="222"/>
        <end position="244"/>
    </location>
</feature>
<feature type="transmembrane region" description="Helical" evidence="1">
    <location>
        <begin position="250"/>
        <end position="274"/>
    </location>
</feature>
<reference evidence="3 4" key="1">
    <citation type="journal article" name="Sci. Rep.">
        <title>Telomere-to-telomere assembled and centromere annotated genomes of the two main subspecies of the button mushroom Agaricus bisporus reveal especially polymorphic chromosome ends.</title>
        <authorList>
            <person name="Sonnenberg A.S.M."/>
            <person name="Sedaghat-Telgerd N."/>
            <person name="Lavrijssen B."/>
            <person name="Ohm R.A."/>
            <person name="Hendrickx P.M."/>
            <person name="Scholtmeijer K."/>
            <person name="Baars J.J.P."/>
            <person name="van Peer A."/>
        </authorList>
    </citation>
    <scope>NUCLEOTIDE SEQUENCE [LARGE SCALE GENOMIC DNA]</scope>
    <source>
        <strain evidence="3 4">H119_p4</strain>
    </source>
</reference>
<dbReference type="AlphaFoldDB" id="A0A8H7FCQ2"/>
<evidence type="ECO:0000313" key="3">
    <source>
        <dbReference type="EMBL" id="KAF7785224.1"/>
    </source>
</evidence>
<evidence type="ECO:0000256" key="1">
    <source>
        <dbReference type="SAM" id="Phobius"/>
    </source>
</evidence>
<protein>
    <recommendedName>
        <fullName evidence="2">DUF6535 domain-containing protein</fullName>
    </recommendedName>
</protein>